<organism evidence="6 7">
    <name type="scientific">Mycolicibacter nonchromogenicus</name>
    <name type="common">Mycobacterium nonchromogenicum</name>
    <dbReference type="NCBI Taxonomy" id="1782"/>
    <lineage>
        <taxon>Bacteria</taxon>
        <taxon>Bacillati</taxon>
        <taxon>Actinomycetota</taxon>
        <taxon>Actinomycetes</taxon>
        <taxon>Mycobacteriales</taxon>
        <taxon>Mycobacteriaceae</taxon>
        <taxon>Mycolicibacter</taxon>
    </lineage>
</organism>
<protein>
    <recommendedName>
        <fullName evidence="3">Nuclease SbcCD subunit C</fullName>
    </recommendedName>
</protein>
<name>A0A1X1ZH01_MYCNO</name>
<dbReference type="SUPFAM" id="SSF52540">
    <property type="entry name" value="P-loop containing nucleoside triphosphate hydrolases"/>
    <property type="match status" value="1"/>
</dbReference>
<evidence type="ECO:0000256" key="4">
    <source>
        <dbReference type="SAM" id="Coils"/>
    </source>
</evidence>
<reference evidence="6 7" key="1">
    <citation type="submission" date="2016-01" db="EMBL/GenBank/DDBJ databases">
        <title>The new phylogeny of the genus Mycobacterium.</title>
        <authorList>
            <person name="Tarcisio F."/>
            <person name="Conor M."/>
            <person name="Antonella G."/>
            <person name="Elisabetta G."/>
            <person name="Giulia F.S."/>
            <person name="Sara T."/>
            <person name="Anna F."/>
            <person name="Clotilde B."/>
            <person name="Roberto B."/>
            <person name="Veronica D.S."/>
            <person name="Fabio R."/>
            <person name="Monica P."/>
            <person name="Olivier J."/>
            <person name="Enrico T."/>
            <person name="Nicola S."/>
        </authorList>
    </citation>
    <scope>NUCLEOTIDE SEQUENCE [LARGE SCALE GENOMIC DNA]</scope>
    <source>
        <strain evidence="6 7">DSM 44164</strain>
    </source>
</reference>
<proteinExistence type="inferred from homology"/>
<gene>
    <name evidence="6" type="ORF">AWC18_07395</name>
</gene>
<dbReference type="EMBL" id="LQPI01000033">
    <property type="protein sequence ID" value="ORW22592.1"/>
    <property type="molecule type" value="Genomic_DNA"/>
</dbReference>
<dbReference type="Pfam" id="PF13476">
    <property type="entry name" value="AAA_23"/>
    <property type="match status" value="1"/>
</dbReference>
<keyword evidence="4" id="KW-0175">Coiled coil</keyword>
<dbReference type="STRING" id="1782.AWC18_07395"/>
<keyword evidence="7" id="KW-1185">Reference proteome</keyword>
<feature type="coiled-coil region" evidence="4">
    <location>
        <begin position="375"/>
        <end position="402"/>
    </location>
</feature>
<comment type="subunit">
    <text evidence="2">Heterodimer of SbcC and SbcD.</text>
</comment>
<feature type="coiled-coil region" evidence="4">
    <location>
        <begin position="264"/>
        <end position="291"/>
    </location>
</feature>
<evidence type="ECO:0000313" key="7">
    <source>
        <dbReference type="Proteomes" id="UP000193108"/>
    </source>
</evidence>
<evidence type="ECO:0000256" key="2">
    <source>
        <dbReference type="ARBA" id="ARBA00011322"/>
    </source>
</evidence>
<dbReference type="GO" id="GO:0006302">
    <property type="term" value="P:double-strand break repair"/>
    <property type="evidence" value="ECO:0007669"/>
    <property type="project" value="InterPro"/>
</dbReference>
<dbReference type="Proteomes" id="UP000193108">
    <property type="component" value="Unassembled WGS sequence"/>
</dbReference>
<feature type="domain" description="Rad50/SbcC-type AAA" evidence="5">
    <location>
        <begin position="6"/>
        <end position="226"/>
    </location>
</feature>
<dbReference type="InterPro" id="IPR038729">
    <property type="entry name" value="Rad50/SbcC_AAA"/>
</dbReference>
<evidence type="ECO:0000256" key="1">
    <source>
        <dbReference type="ARBA" id="ARBA00006930"/>
    </source>
</evidence>
<comment type="caution">
    <text evidence="6">The sequence shown here is derived from an EMBL/GenBank/DDBJ whole genome shotgun (WGS) entry which is preliminary data.</text>
</comment>
<sequence>MRLHSIAVSNFRQFEGEQSFDLTTHPFRPVSMIFGANGAGKTTLLNAFTWALYGTLSDDVEQKDRLISDGTWARTAHGDSATVSVEIFFDHEDLNYRLLRSMSLRKESDSQPKGAPQIQLWVTNADGSSEVINGAQTKVSSILPESFSRFFFFNGERIEKLVKGSAYAEAQKDIKMLLGLEQVERALTHLKKVDTKVTADLRRKSGGGLSKIQEAIDNLNERETEVKDALAVAEGQLADLAEEREGVLAILREHNKAAPIQARRDQVTKDLDEARAALAAAQAKRANLIATRGFLAFTDELGAKTEVMAEALYQRGALPAPLKREFVDQLLEENRCICGTELAEHSHAWHQVQEWRQKAGLQEVESAWQQLRGTIKLIRGARDELREALAELSQEIDGRSDRINSLVTEKSELDYILRDSRYEEVAGLEGKRIELDSRMADRQKEIGGYQAELQNIARDLEHQNRERNKAQVEDQLAARALNRSMLVTNVRKALTEILAIREAKMRRDLDAKLKEIYRTITFKKSNVPVLSEDFTLSLYDEATKLPVGKSTGENQILSLSFVAAVSTLAREAKDLQPADGGRTRDAGIYPIVMDAAFGSLDENYQTNVARALAKLAPQLVVLVSKSQGLGTVLTELRPHLSHLGVLESHVAGSDVVAEDIEFDGAIYPYIRPSQTTYSKLQEIPIP</sequence>
<feature type="coiled-coil region" evidence="4">
    <location>
        <begin position="446"/>
        <end position="473"/>
    </location>
</feature>
<dbReference type="AlphaFoldDB" id="A0A1X1ZH01"/>
<dbReference type="PANTHER" id="PTHR32114:SF2">
    <property type="entry name" value="ABC TRANSPORTER ABCH.3"/>
    <property type="match status" value="1"/>
</dbReference>
<feature type="coiled-coil region" evidence="4">
    <location>
        <begin position="209"/>
        <end position="236"/>
    </location>
</feature>
<dbReference type="PANTHER" id="PTHR32114">
    <property type="entry name" value="ABC TRANSPORTER ABCH.3"/>
    <property type="match status" value="1"/>
</dbReference>
<dbReference type="RefSeq" id="WP_085138248.1">
    <property type="nucleotide sequence ID" value="NZ_LQPI01000033.1"/>
</dbReference>
<comment type="similarity">
    <text evidence="1">Belongs to the SMC family. SbcC subfamily.</text>
</comment>
<dbReference type="Gene3D" id="3.40.50.300">
    <property type="entry name" value="P-loop containing nucleotide triphosphate hydrolases"/>
    <property type="match status" value="2"/>
</dbReference>
<dbReference type="GO" id="GO:0016887">
    <property type="term" value="F:ATP hydrolysis activity"/>
    <property type="evidence" value="ECO:0007669"/>
    <property type="project" value="InterPro"/>
</dbReference>
<evidence type="ECO:0000313" key="6">
    <source>
        <dbReference type="EMBL" id="ORW22592.1"/>
    </source>
</evidence>
<evidence type="ECO:0000259" key="5">
    <source>
        <dbReference type="Pfam" id="PF13476"/>
    </source>
</evidence>
<dbReference type="InterPro" id="IPR027417">
    <property type="entry name" value="P-loop_NTPase"/>
</dbReference>
<evidence type="ECO:0000256" key="3">
    <source>
        <dbReference type="ARBA" id="ARBA00013368"/>
    </source>
</evidence>
<accession>A0A1X1ZH01</accession>